<protein>
    <submittedName>
        <fullName evidence="2">Uncharacterized protein</fullName>
    </submittedName>
</protein>
<reference evidence="2 3" key="1">
    <citation type="submission" date="2015-01" db="EMBL/GenBank/DDBJ databases">
        <title>Genome of allotetraploid Gossypium barbadense reveals genomic plasticity and fiber elongation in cotton evolution.</title>
        <authorList>
            <person name="Chen X."/>
            <person name="Liu X."/>
            <person name="Zhao B."/>
            <person name="Zheng H."/>
            <person name="Hu Y."/>
            <person name="Lu G."/>
            <person name="Yang C."/>
            <person name="Chen J."/>
            <person name="Shan C."/>
            <person name="Zhang L."/>
            <person name="Zhou Y."/>
            <person name="Wang L."/>
            <person name="Guo W."/>
            <person name="Bai Y."/>
            <person name="Ruan J."/>
            <person name="Shangguan X."/>
            <person name="Mao Y."/>
            <person name="Jiang J."/>
            <person name="Zhu Y."/>
            <person name="Lei J."/>
            <person name="Kang H."/>
            <person name="Chen S."/>
            <person name="He X."/>
            <person name="Wang R."/>
            <person name="Wang Y."/>
            <person name="Chen J."/>
            <person name="Wang L."/>
            <person name="Yu S."/>
            <person name="Wang B."/>
            <person name="Wei J."/>
            <person name="Song S."/>
            <person name="Lu X."/>
            <person name="Gao Z."/>
            <person name="Gu W."/>
            <person name="Deng X."/>
            <person name="Ma D."/>
            <person name="Wang S."/>
            <person name="Liang W."/>
            <person name="Fang L."/>
            <person name="Cai C."/>
            <person name="Zhu X."/>
            <person name="Zhou B."/>
            <person name="Zhang Y."/>
            <person name="Chen Z."/>
            <person name="Xu S."/>
            <person name="Zhu R."/>
            <person name="Wang S."/>
            <person name="Zhang T."/>
            <person name="Zhao G."/>
        </authorList>
    </citation>
    <scope>NUCLEOTIDE SEQUENCE [LARGE SCALE GENOMIC DNA]</scope>
    <source>
        <strain evidence="3">cv. Xinhai21</strain>
        <tissue evidence="2">Leaf</tissue>
    </source>
</reference>
<proteinExistence type="predicted"/>
<organism evidence="2 3">
    <name type="scientific">Gossypium barbadense</name>
    <name type="common">Sea Island cotton</name>
    <name type="synonym">Hibiscus barbadensis</name>
    <dbReference type="NCBI Taxonomy" id="3634"/>
    <lineage>
        <taxon>Eukaryota</taxon>
        <taxon>Viridiplantae</taxon>
        <taxon>Streptophyta</taxon>
        <taxon>Embryophyta</taxon>
        <taxon>Tracheophyta</taxon>
        <taxon>Spermatophyta</taxon>
        <taxon>Magnoliopsida</taxon>
        <taxon>eudicotyledons</taxon>
        <taxon>Gunneridae</taxon>
        <taxon>Pentapetalae</taxon>
        <taxon>rosids</taxon>
        <taxon>malvids</taxon>
        <taxon>Malvales</taxon>
        <taxon>Malvaceae</taxon>
        <taxon>Malvoideae</taxon>
        <taxon>Gossypium</taxon>
    </lineage>
</organism>
<name>A0A2P5W900_GOSBA</name>
<dbReference type="Proteomes" id="UP000239757">
    <property type="component" value="Unassembled WGS sequence"/>
</dbReference>
<dbReference type="EMBL" id="KZ668537">
    <property type="protein sequence ID" value="PPR87573.1"/>
    <property type="molecule type" value="Genomic_DNA"/>
</dbReference>
<dbReference type="AlphaFoldDB" id="A0A2P5W900"/>
<feature type="region of interest" description="Disordered" evidence="1">
    <location>
        <begin position="70"/>
        <end position="97"/>
    </location>
</feature>
<sequence length="97" mass="10898">MVTRARIAWLKSPKWPVGWPCREELAVWVQYAGVPIFYTISLVFENLLCAAHEVEEFPDKSQFLGTTETKAIPHSSSKSRGCATSNLPPTGMVYHKC</sequence>
<evidence type="ECO:0000313" key="3">
    <source>
        <dbReference type="Proteomes" id="UP000239757"/>
    </source>
</evidence>
<evidence type="ECO:0000313" key="2">
    <source>
        <dbReference type="EMBL" id="PPR87573.1"/>
    </source>
</evidence>
<gene>
    <name evidence="2" type="ORF">GOBAR_AA33117</name>
</gene>
<accession>A0A2P5W900</accession>
<feature type="compositionally biased region" description="Polar residues" evidence="1">
    <location>
        <begin position="70"/>
        <end position="88"/>
    </location>
</feature>
<evidence type="ECO:0000256" key="1">
    <source>
        <dbReference type="SAM" id="MobiDB-lite"/>
    </source>
</evidence>